<evidence type="ECO:0000313" key="2">
    <source>
        <dbReference type="Proteomes" id="UP001062846"/>
    </source>
</evidence>
<dbReference type="Proteomes" id="UP001062846">
    <property type="component" value="Chromosome 8"/>
</dbReference>
<accession>A0ACC0MS17</accession>
<organism evidence="1 2">
    <name type="scientific">Rhododendron molle</name>
    <name type="common">Chinese azalea</name>
    <name type="synonym">Azalea mollis</name>
    <dbReference type="NCBI Taxonomy" id="49168"/>
    <lineage>
        <taxon>Eukaryota</taxon>
        <taxon>Viridiplantae</taxon>
        <taxon>Streptophyta</taxon>
        <taxon>Embryophyta</taxon>
        <taxon>Tracheophyta</taxon>
        <taxon>Spermatophyta</taxon>
        <taxon>Magnoliopsida</taxon>
        <taxon>eudicotyledons</taxon>
        <taxon>Gunneridae</taxon>
        <taxon>Pentapetalae</taxon>
        <taxon>asterids</taxon>
        <taxon>Ericales</taxon>
        <taxon>Ericaceae</taxon>
        <taxon>Ericoideae</taxon>
        <taxon>Rhodoreae</taxon>
        <taxon>Rhododendron</taxon>
    </lineage>
</organism>
<proteinExistence type="predicted"/>
<dbReference type="EMBL" id="CM046395">
    <property type="protein sequence ID" value="KAI8543689.1"/>
    <property type="molecule type" value="Genomic_DNA"/>
</dbReference>
<comment type="caution">
    <text evidence="1">The sequence shown here is derived from an EMBL/GenBank/DDBJ whole genome shotgun (WGS) entry which is preliminary data.</text>
</comment>
<keyword evidence="2" id="KW-1185">Reference proteome</keyword>
<evidence type="ECO:0000313" key="1">
    <source>
        <dbReference type="EMBL" id="KAI8543689.1"/>
    </source>
</evidence>
<sequence length="112" mass="12666">MLSSFSSLSPSLSFPHLQSHSKEELDHLERSTKKVEEDPPTSSTPITDPSSDMEILGTNESAPQENLWAKAMENPKRFQSLWRSPWASLITQIPGRKRTEFYIPLLSLSNPL</sequence>
<name>A0ACC0MS17_RHOML</name>
<reference evidence="1" key="1">
    <citation type="submission" date="2022-02" db="EMBL/GenBank/DDBJ databases">
        <title>Plant Genome Project.</title>
        <authorList>
            <person name="Zhang R.-G."/>
        </authorList>
    </citation>
    <scope>NUCLEOTIDE SEQUENCE</scope>
    <source>
        <strain evidence="1">AT1</strain>
    </source>
</reference>
<protein>
    <submittedName>
        <fullName evidence="1">Uncharacterized protein</fullName>
    </submittedName>
</protein>
<gene>
    <name evidence="1" type="ORF">RHMOL_Rhmol08G0237900</name>
</gene>